<organism evidence="1 2">
    <name type="scientific">Amblyomma americanum</name>
    <name type="common">Lone star tick</name>
    <dbReference type="NCBI Taxonomy" id="6943"/>
    <lineage>
        <taxon>Eukaryota</taxon>
        <taxon>Metazoa</taxon>
        <taxon>Ecdysozoa</taxon>
        <taxon>Arthropoda</taxon>
        <taxon>Chelicerata</taxon>
        <taxon>Arachnida</taxon>
        <taxon>Acari</taxon>
        <taxon>Parasitiformes</taxon>
        <taxon>Ixodida</taxon>
        <taxon>Ixodoidea</taxon>
        <taxon>Ixodidae</taxon>
        <taxon>Amblyomminae</taxon>
        <taxon>Amblyomma</taxon>
    </lineage>
</organism>
<dbReference type="GO" id="GO:0005886">
    <property type="term" value="C:plasma membrane"/>
    <property type="evidence" value="ECO:0007669"/>
    <property type="project" value="TreeGrafter"/>
</dbReference>
<evidence type="ECO:0000313" key="1">
    <source>
        <dbReference type="EMBL" id="KAK8782557.1"/>
    </source>
</evidence>
<proteinExistence type="predicted"/>
<evidence type="ECO:0000313" key="2">
    <source>
        <dbReference type="Proteomes" id="UP001321473"/>
    </source>
</evidence>
<dbReference type="Proteomes" id="UP001321473">
    <property type="component" value="Unassembled WGS sequence"/>
</dbReference>
<dbReference type="PROSITE" id="PS51885">
    <property type="entry name" value="NEPRILYSIN"/>
    <property type="match status" value="1"/>
</dbReference>
<comment type="caution">
    <text evidence="1">The sequence shown here is derived from an EMBL/GenBank/DDBJ whole genome shotgun (WGS) entry which is preliminary data.</text>
</comment>
<dbReference type="PANTHER" id="PTHR11733">
    <property type="entry name" value="ZINC METALLOPROTEASE FAMILY M13 NEPRILYSIN-RELATED"/>
    <property type="match status" value="1"/>
</dbReference>
<sequence>MGHFYSGQQQQQLRLSTGPDFFQAENAALIDQKRFSRRIEVRLARASPFELRGAQCRSVLGLSGMALVATFLVSGALKVLSGGNEPTTPPHHHHYLSTPTSKVSGDHFNGSLIGPGPRSGHRSVQSSWIFKEAEEVPQVKAQGSNSPFCNTVECQRAAAFLEQQLDPTFSPCNDLYKHVCRRWQEKHAKTATARHLSSYSVDDAVLDSYRQKLARRLSVDNLQGRPFRGLRSFFRECTRGTLTSRDEVEEIKRLVELGSSPSVVAMATTIVKLARMGFSPFFDVSVSIYQNVFRIRLLKPAAYGSDKGSAKALRDSYEASYKQRALKPQGSAANSSATFNDTEHKLFLRLLGRIFCTEIVRTTPEADKRCSLDSASTMTPFWNYTWYKSDGMELLTRYLEQDLESLLPEPVNPASSDSVDIRQAPLDSIERRLWKAERGIRDACLSLMARHDPYLLSSWSAINQGAAQTENFAREALGNIVKVVNRRFSNSSDLSTLYGLPAVFNDDGTALAQYHNDLYGKESEGCRLLRFLRNSTWKLWFGQQVNKKVYPLSTLAATFETAPQVIEVPEPVFNLTAMKDPWLRRLAIARYAPRILGTLFLGRFSEELKTSRFAQCASRYLLSDSDNDFYRQLDVELGTQELAAFHTGLDLYRSEMGGHTVAVPGTDLDSDSLFLFSYVYNQCEAVSKAPARKQATPFSEKFEIVQRRRGLFPKISTIFAKVLLPGCKDSSVEMIGCGVDDDAVGLSGNETESIDKA</sequence>
<dbReference type="Gene3D" id="3.40.390.10">
    <property type="entry name" value="Collagenase (Catalytic Domain)"/>
    <property type="match status" value="1"/>
</dbReference>
<dbReference type="GO" id="GO:0004222">
    <property type="term" value="F:metalloendopeptidase activity"/>
    <property type="evidence" value="ECO:0007669"/>
    <property type="project" value="InterPro"/>
</dbReference>
<dbReference type="EMBL" id="JARKHS020006551">
    <property type="protein sequence ID" value="KAK8782557.1"/>
    <property type="molecule type" value="Genomic_DNA"/>
</dbReference>
<dbReference type="AlphaFoldDB" id="A0AAQ4F601"/>
<keyword evidence="2" id="KW-1185">Reference proteome</keyword>
<accession>A0AAQ4F601</accession>
<dbReference type="SUPFAM" id="SSF55486">
    <property type="entry name" value="Metalloproteases ('zincins'), catalytic domain"/>
    <property type="match status" value="1"/>
</dbReference>
<reference evidence="1 2" key="1">
    <citation type="journal article" date="2023" name="Arcadia Sci">
        <title>De novo assembly of a long-read Amblyomma americanum tick genome.</title>
        <authorList>
            <person name="Chou S."/>
            <person name="Poskanzer K.E."/>
            <person name="Rollins M."/>
            <person name="Thuy-Boun P.S."/>
        </authorList>
    </citation>
    <scope>NUCLEOTIDE SEQUENCE [LARGE SCALE GENOMIC DNA]</scope>
    <source>
        <strain evidence="1">F_SG_1</strain>
        <tissue evidence="1">Salivary glands</tissue>
    </source>
</reference>
<name>A0AAQ4F601_AMBAM</name>
<dbReference type="InterPro" id="IPR000718">
    <property type="entry name" value="Peptidase_M13"/>
</dbReference>
<dbReference type="PANTHER" id="PTHR11733:SF241">
    <property type="entry name" value="GH26575P-RELATED"/>
    <property type="match status" value="1"/>
</dbReference>
<dbReference type="InterPro" id="IPR024079">
    <property type="entry name" value="MetalloPept_cat_dom_sf"/>
</dbReference>
<gene>
    <name evidence="1" type="ORF">V5799_016112</name>
</gene>
<protein>
    <submittedName>
        <fullName evidence="1">Uncharacterized protein</fullName>
    </submittedName>
</protein>
<dbReference type="GO" id="GO:0016485">
    <property type="term" value="P:protein processing"/>
    <property type="evidence" value="ECO:0007669"/>
    <property type="project" value="TreeGrafter"/>
</dbReference>